<dbReference type="VEuPathDB" id="FungiDB:C5L36_0B11560"/>
<protein>
    <submittedName>
        <fullName evidence="4">DNA-binding protein RAP1</fullName>
    </submittedName>
</protein>
<dbReference type="InterPro" id="IPR009057">
    <property type="entry name" value="Homeodomain-like_sf"/>
</dbReference>
<dbReference type="Pfam" id="PF16589">
    <property type="entry name" value="BRCT_2"/>
    <property type="match status" value="1"/>
</dbReference>
<name>A0A1V2LTJ7_PICKU</name>
<feature type="compositionally biased region" description="Basic and acidic residues" evidence="1">
    <location>
        <begin position="534"/>
        <end position="551"/>
    </location>
</feature>
<proteinExistence type="predicted"/>
<reference evidence="5" key="1">
    <citation type="journal article" date="2017" name="Genome Announc.">
        <title>Genome sequences of Cyberlindnera fabianii 65, Pichia kudriavzevii 129, and Saccharomyces cerevisiae 131 isolated from fermented masau fruits in Zimbabwe.</title>
        <authorList>
            <person name="van Rijswijck I.M.H."/>
            <person name="Derks M.F.L."/>
            <person name="Abee T."/>
            <person name="de Ridder D."/>
            <person name="Smid E.J."/>
        </authorList>
    </citation>
    <scope>NUCLEOTIDE SEQUENCE [LARGE SCALE GENOMIC DNA]</scope>
    <source>
        <strain evidence="5">129</strain>
    </source>
</reference>
<evidence type="ECO:0000256" key="1">
    <source>
        <dbReference type="SAM" id="MobiDB-lite"/>
    </source>
</evidence>
<dbReference type="Gene3D" id="1.10.10.60">
    <property type="entry name" value="Homeodomain-like"/>
    <property type="match status" value="2"/>
</dbReference>
<dbReference type="AlphaFoldDB" id="A0A1V2LTJ7"/>
<feature type="compositionally biased region" description="Polar residues" evidence="1">
    <location>
        <begin position="452"/>
        <end position="461"/>
    </location>
</feature>
<dbReference type="CDD" id="cd11655">
    <property type="entry name" value="rap1_myb-like"/>
    <property type="match status" value="1"/>
</dbReference>
<keyword evidence="4" id="KW-0238">DNA-binding</keyword>
<dbReference type="Pfam" id="PF09197">
    <property type="entry name" value="Rap1-DNA-bind"/>
    <property type="match status" value="1"/>
</dbReference>
<feature type="compositionally biased region" description="Basic and acidic residues" evidence="1">
    <location>
        <begin position="566"/>
        <end position="593"/>
    </location>
</feature>
<feature type="region of interest" description="Disordered" evidence="1">
    <location>
        <begin position="443"/>
        <end position="601"/>
    </location>
</feature>
<feature type="compositionally biased region" description="Basic and acidic residues" evidence="1">
    <location>
        <begin position="486"/>
        <end position="524"/>
    </location>
</feature>
<accession>A0A1V2LTJ7</accession>
<feature type="compositionally biased region" description="Low complexity" evidence="1">
    <location>
        <begin position="552"/>
        <end position="562"/>
    </location>
</feature>
<evidence type="ECO:0000313" key="5">
    <source>
        <dbReference type="Proteomes" id="UP000189274"/>
    </source>
</evidence>
<gene>
    <name evidence="4" type="ORF">BOH78_0655</name>
</gene>
<sequence>MAPKTDIFVDAGLKPYNFFLCPPLDRSERLIRMIKDNGGEVVQDFLQNCIIISSRDYKIPEELKSAHIYSYEVIQDSANRGAQQEFSNYLIHIPDANNDTMPHQFHDDNAENVEAGIVVDGDGNYDFENLSKSLVPANLSHAEEVNEIDVIKDLENNSHLSIDFSEHVEQYENTEVGGTERVGMNEEEQQPMSNVKFHPSVYDDYSVRYFTDDEDKVLMEEIRKRHWMGIKGHLIYEAISELPYFKNRRRTSASLRERMRTLKFNLGYVYQVDKNHNLLRDEKGNYIKTTKVSNKLIPYNAEDDMILAKTVYQHIDFTVDEQGFEIMVFPTNFYDKFASVYDNHPAESWRQRLKNYIIPFGIVNYLKYYILEMKQGRKPLPTHKANKEWLQARKHIRKTDCPRLYFPNVPLENDIIDENLQYLNIKEANKEFNYTNPFRELNKRRSEEIDETNPSIRTADTTEVGIDDDNNHDNGTKHANSSKNHSKSDTDTEKHKQAEMSKEIPGESSSEENKIKRQKVREVDSPEESGITFHIDENKQKPVENEQEKHQQNQQRQQPYNNLFQEGDRETNQENSHAFKMEKQSEVRTRPNEDSDDVPSVFIDEPTYKFTDSTFAKSFKKLGPPMELINVNKDDLIDKINQIFEKHGPKILPRLLSKELSAAGINEYYTVFLIYRCNLVRDLVLKSLINYIRTDGKELLIIAPGVWSDKGMEYFEKKDPRYDSLLISYHGEKAFKRQCKWRQKDKKQK</sequence>
<organism evidence="4 5">
    <name type="scientific">Pichia kudriavzevii</name>
    <name type="common">Yeast</name>
    <name type="synonym">Issatchenkia orientalis</name>
    <dbReference type="NCBI Taxonomy" id="4909"/>
    <lineage>
        <taxon>Eukaryota</taxon>
        <taxon>Fungi</taxon>
        <taxon>Dikarya</taxon>
        <taxon>Ascomycota</taxon>
        <taxon>Saccharomycotina</taxon>
        <taxon>Pichiomycetes</taxon>
        <taxon>Pichiales</taxon>
        <taxon>Pichiaceae</taxon>
        <taxon>Pichia</taxon>
    </lineage>
</organism>
<feature type="domain" description="BRCT" evidence="3">
    <location>
        <begin position="8"/>
        <end position="89"/>
    </location>
</feature>
<dbReference type="GO" id="GO:0003677">
    <property type="term" value="F:DNA binding"/>
    <property type="evidence" value="ECO:0007669"/>
    <property type="project" value="UniProtKB-KW"/>
</dbReference>
<dbReference type="Proteomes" id="UP000189274">
    <property type="component" value="Unassembled WGS sequence"/>
</dbReference>
<evidence type="ECO:0000259" key="2">
    <source>
        <dbReference type="Pfam" id="PF09197"/>
    </source>
</evidence>
<comment type="caution">
    <text evidence="4">The sequence shown here is derived from an EMBL/GenBank/DDBJ whole genome shotgun (WGS) entry which is preliminary data.</text>
</comment>
<dbReference type="SUPFAM" id="SSF46689">
    <property type="entry name" value="Homeodomain-like"/>
    <property type="match status" value="1"/>
</dbReference>
<feature type="domain" description="Rap1 DNA-binding" evidence="2">
    <location>
        <begin position="313"/>
        <end position="383"/>
    </location>
</feature>
<dbReference type="InterPro" id="IPR015280">
    <property type="entry name" value="Rap1_DNA-bd"/>
</dbReference>
<evidence type="ECO:0000259" key="3">
    <source>
        <dbReference type="Pfam" id="PF16589"/>
    </source>
</evidence>
<dbReference type="InterPro" id="IPR001357">
    <property type="entry name" value="BRCT_dom"/>
</dbReference>
<dbReference type="EMBL" id="MQVM01000002">
    <property type="protein sequence ID" value="ONH77374.1"/>
    <property type="molecule type" value="Genomic_DNA"/>
</dbReference>
<evidence type="ECO:0000313" key="4">
    <source>
        <dbReference type="EMBL" id="ONH77374.1"/>
    </source>
</evidence>